<feature type="non-terminal residue" evidence="1">
    <location>
        <position position="477"/>
    </location>
</feature>
<evidence type="ECO:0000313" key="2">
    <source>
        <dbReference type="Proteomes" id="UP001595190"/>
    </source>
</evidence>
<feature type="non-terminal residue" evidence="1">
    <location>
        <position position="1"/>
    </location>
</feature>
<reference evidence="1 2" key="1">
    <citation type="submission" date="2024-09" db="EMBL/GenBank/DDBJ databases">
        <title>Description of Labrys sedimenti sp. nov., isolated from a diclofenac-degrading enrichment culture, and genome-based reclassification of Labrys portucalensis as a later heterotypic synonym of Labrys neptuniae.</title>
        <authorList>
            <person name="Tancsics A."/>
            <person name="Csepanyi A."/>
        </authorList>
    </citation>
    <scope>NUCLEOTIDE SEQUENCE [LARGE SCALE GENOMIC DNA]</scope>
    <source>
        <strain evidence="1 2">LMG 23412</strain>
    </source>
</reference>
<accession>A0ABV6ZSQ8</accession>
<dbReference type="EMBL" id="JBHGPK010000127">
    <property type="protein sequence ID" value="MFC2255206.1"/>
    <property type="molecule type" value="Genomic_DNA"/>
</dbReference>
<dbReference type="Proteomes" id="UP001595190">
    <property type="component" value="Unassembled WGS sequence"/>
</dbReference>
<organism evidence="1 2">
    <name type="scientific">Labrys neptuniae</name>
    <dbReference type="NCBI Taxonomy" id="376174"/>
    <lineage>
        <taxon>Bacteria</taxon>
        <taxon>Pseudomonadati</taxon>
        <taxon>Pseudomonadota</taxon>
        <taxon>Alphaproteobacteria</taxon>
        <taxon>Hyphomicrobiales</taxon>
        <taxon>Xanthobacteraceae</taxon>
        <taxon>Labrys</taxon>
    </lineage>
</organism>
<evidence type="ECO:0000313" key="1">
    <source>
        <dbReference type="EMBL" id="MFC2255206.1"/>
    </source>
</evidence>
<name>A0ABV6ZSQ8_9HYPH</name>
<sequence>ADHDGKLSNAKEFAFTEWDSTAKGDLEALKNIFDTNHNGKLDAGDAKWADFKVLVDGQMKSLSELGIASIDLTPSGSGQSFSDGSAITGTTTFTRTNGTTGAAGDAVLATESGSYIVKQTKTTNADGSVTTDILGYNADGSKAFENVVTVNAAGTSRTIKYDDNGDGVFDRSQTVTDSKWQTYSNVEMVSNYNADGSLRDSARTERSTDLHWVKTELDQNGDGIVDQRQLQNLEADGSTTTTTSNLAVNGTTINQTQVIASANGLSKTTKVDHAGSGTFDQITTDVTVVDAGGNRTQTVTDTGSNGTVLDKTVTITSTDRATSTIQTDEDGNGSFDTVEQISRSVAPDGTHVTWVVDYNADGSKRTIHTTNISADGLGKTEYFDRNSDGPADEIRFDGTVIASDGSRTQTVWDKSGNGTLLSQTVTVTSSDKKTITITTDANGDGATDQTTSIVVGADGSTTKMISNFGPNGTLISR</sequence>
<protein>
    <submittedName>
        <fullName evidence="1">Adhesin</fullName>
    </submittedName>
</protein>
<proteinExistence type="predicted"/>
<gene>
    <name evidence="1" type="ORF">ACETRX_37290</name>
</gene>
<comment type="caution">
    <text evidence="1">The sequence shown here is derived from an EMBL/GenBank/DDBJ whole genome shotgun (WGS) entry which is preliminary data.</text>
</comment>